<dbReference type="Gene3D" id="3.30.420.240">
    <property type="match status" value="1"/>
</dbReference>
<protein>
    <recommendedName>
        <fullName evidence="2">Terminase large subunit gp17-like C-terminal domain-containing protein</fullName>
    </recommendedName>
</protein>
<dbReference type="EMBL" id="BARU01008382">
    <property type="protein sequence ID" value="GAH40523.1"/>
    <property type="molecule type" value="Genomic_DNA"/>
</dbReference>
<name>X1H5G6_9ZZZZ</name>
<proteinExistence type="predicted"/>
<dbReference type="AlphaFoldDB" id="X1H5G6"/>
<accession>X1H5G6</accession>
<comment type="caution">
    <text evidence="1">The sequence shown here is derived from an EMBL/GenBank/DDBJ whole genome shotgun (WGS) entry which is preliminary data.</text>
</comment>
<evidence type="ECO:0000313" key="1">
    <source>
        <dbReference type="EMBL" id="GAH40523.1"/>
    </source>
</evidence>
<reference evidence="1" key="1">
    <citation type="journal article" date="2014" name="Front. Microbiol.">
        <title>High frequency of phylogenetically diverse reductive dehalogenase-homologous genes in deep subseafloor sedimentary metagenomes.</title>
        <authorList>
            <person name="Kawai M."/>
            <person name="Futagami T."/>
            <person name="Toyoda A."/>
            <person name="Takaki Y."/>
            <person name="Nishi S."/>
            <person name="Hori S."/>
            <person name="Arai W."/>
            <person name="Tsubouchi T."/>
            <person name="Morono Y."/>
            <person name="Uchiyama I."/>
            <person name="Ito T."/>
            <person name="Fujiyama A."/>
            <person name="Inagaki F."/>
            <person name="Takami H."/>
        </authorList>
    </citation>
    <scope>NUCLEOTIDE SEQUENCE</scope>
    <source>
        <strain evidence="1">Expedition CK06-06</strain>
    </source>
</reference>
<gene>
    <name evidence="1" type="ORF">S03H2_16412</name>
</gene>
<organism evidence="1">
    <name type="scientific">marine sediment metagenome</name>
    <dbReference type="NCBI Taxonomy" id="412755"/>
    <lineage>
        <taxon>unclassified sequences</taxon>
        <taxon>metagenomes</taxon>
        <taxon>ecological metagenomes</taxon>
    </lineage>
</organism>
<evidence type="ECO:0008006" key="2">
    <source>
        <dbReference type="Google" id="ProtNLM"/>
    </source>
</evidence>
<sequence length="182" mass="20474">IVGVDIARFGNDDSAMIMRRGPAVLKGEWWHGNNTMESTGRIIEKGIFAKVDEIGVGSGVVDRLKEQDFPCEGINVGRSAIDKEHFANLKAELYWNVRDMFRNGEMDLTQLDQNVYDRLSGELTSIKYSYTSKGQIKIEAKEATRKRIGKSPDVADAFILAFCPTLDPEPDFEVMNINIPMR</sequence>
<feature type="non-terminal residue" evidence="1">
    <location>
        <position position="1"/>
    </location>
</feature>